<dbReference type="STRING" id="486698.AWC22_27255"/>
<keyword evidence="3" id="KW-1185">Reference proteome</keyword>
<dbReference type="EMBL" id="LQPQ01000178">
    <property type="protein sequence ID" value="ORW67768.1"/>
    <property type="molecule type" value="Genomic_DNA"/>
</dbReference>
<evidence type="ECO:0000313" key="3">
    <source>
        <dbReference type="Proteomes" id="UP000193087"/>
    </source>
</evidence>
<sequence length="105" mass="11188">MLREVGATRAQQPGNLGPPHGDRVSAGDQVERLVGKRQRRLVARRDNHYSTRMQSLGAGAALGGHDSVATIVGGNFSAPASTSPSPVWMSNAADAVANRWLISRW</sequence>
<gene>
    <name evidence="2" type="ORF">AWC22_27255</name>
</gene>
<reference evidence="2 3" key="1">
    <citation type="submission" date="2016-01" db="EMBL/GenBank/DDBJ databases">
        <title>The new phylogeny of the genus Mycobacterium.</title>
        <authorList>
            <person name="Tarcisio F."/>
            <person name="Conor M."/>
            <person name="Antonella G."/>
            <person name="Elisabetta G."/>
            <person name="Giulia F.S."/>
            <person name="Sara T."/>
            <person name="Anna F."/>
            <person name="Clotilde B."/>
            <person name="Roberto B."/>
            <person name="Veronica D.S."/>
            <person name="Fabio R."/>
            <person name="Monica P."/>
            <person name="Olivier J."/>
            <person name="Enrico T."/>
            <person name="Nicola S."/>
        </authorList>
    </citation>
    <scope>NUCLEOTIDE SEQUENCE [LARGE SCALE GENOMIC DNA]</scope>
    <source>
        <strain evidence="2 3">DSM 45176</strain>
    </source>
</reference>
<evidence type="ECO:0000313" key="2">
    <source>
        <dbReference type="EMBL" id="ORW67768.1"/>
    </source>
</evidence>
<protein>
    <submittedName>
        <fullName evidence="2">Uncharacterized protein</fullName>
    </submittedName>
</protein>
<proteinExistence type="predicted"/>
<evidence type="ECO:0000256" key="1">
    <source>
        <dbReference type="SAM" id="MobiDB-lite"/>
    </source>
</evidence>
<comment type="caution">
    <text evidence="2">The sequence shown here is derived from an EMBL/GenBank/DDBJ whole genome shotgun (WGS) entry which is preliminary data.</text>
</comment>
<dbReference type="Proteomes" id="UP000193087">
    <property type="component" value="Unassembled WGS sequence"/>
</dbReference>
<dbReference type="AlphaFoldDB" id="A0A1X2BVX0"/>
<accession>A0A1X2BVX0</accession>
<organism evidence="2 3">
    <name type="scientific">Mycobacterium riyadhense</name>
    <dbReference type="NCBI Taxonomy" id="486698"/>
    <lineage>
        <taxon>Bacteria</taxon>
        <taxon>Bacillati</taxon>
        <taxon>Actinomycetota</taxon>
        <taxon>Actinomycetes</taxon>
        <taxon>Mycobacteriales</taxon>
        <taxon>Mycobacteriaceae</taxon>
        <taxon>Mycobacterium</taxon>
    </lineage>
</organism>
<name>A0A1X2BVX0_9MYCO</name>
<feature type="region of interest" description="Disordered" evidence="1">
    <location>
        <begin position="1"/>
        <end position="27"/>
    </location>
</feature>